<name>A0A409WBJ5_9AGAR</name>
<gene>
    <name evidence="2" type="ORF">CVT24_000914</name>
</gene>
<feature type="region of interest" description="Disordered" evidence="1">
    <location>
        <begin position="270"/>
        <end position="296"/>
    </location>
</feature>
<dbReference type="Proteomes" id="UP000284842">
    <property type="component" value="Unassembled WGS sequence"/>
</dbReference>
<dbReference type="EMBL" id="NHTK01005633">
    <property type="protein sequence ID" value="PPQ75859.1"/>
    <property type="molecule type" value="Genomic_DNA"/>
</dbReference>
<evidence type="ECO:0000313" key="3">
    <source>
        <dbReference type="Proteomes" id="UP000284842"/>
    </source>
</evidence>
<evidence type="ECO:0000256" key="1">
    <source>
        <dbReference type="SAM" id="MobiDB-lite"/>
    </source>
</evidence>
<protein>
    <submittedName>
        <fullName evidence="2">Uncharacterized protein</fullName>
    </submittedName>
</protein>
<feature type="region of interest" description="Disordered" evidence="1">
    <location>
        <begin position="430"/>
        <end position="462"/>
    </location>
</feature>
<keyword evidence="3" id="KW-1185">Reference proteome</keyword>
<reference evidence="2 3" key="1">
    <citation type="journal article" date="2018" name="Evol. Lett.">
        <title>Horizontal gene cluster transfer increased hallucinogenic mushroom diversity.</title>
        <authorList>
            <person name="Reynolds H.T."/>
            <person name="Vijayakumar V."/>
            <person name="Gluck-Thaler E."/>
            <person name="Korotkin H.B."/>
            <person name="Matheny P.B."/>
            <person name="Slot J.C."/>
        </authorList>
    </citation>
    <scope>NUCLEOTIDE SEQUENCE [LARGE SCALE GENOMIC DNA]</scope>
    <source>
        <strain evidence="2 3">2629</strain>
    </source>
</reference>
<accession>A0A409WBJ5</accession>
<organism evidence="2 3">
    <name type="scientific">Panaeolus cyanescens</name>
    <dbReference type="NCBI Taxonomy" id="181874"/>
    <lineage>
        <taxon>Eukaryota</taxon>
        <taxon>Fungi</taxon>
        <taxon>Dikarya</taxon>
        <taxon>Basidiomycota</taxon>
        <taxon>Agaricomycotina</taxon>
        <taxon>Agaricomycetes</taxon>
        <taxon>Agaricomycetidae</taxon>
        <taxon>Agaricales</taxon>
        <taxon>Agaricineae</taxon>
        <taxon>Galeropsidaceae</taxon>
        <taxon>Panaeolus</taxon>
    </lineage>
</organism>
<dbReference type="AlphaFoldDB" id="A0A409WBJ5"/>
<sequence>MSMSSSMHVKPTPMKRRSHDFRKDWFSIVTWAKCKSVAGVGIAVVQSESGAGGSGWRMGNGRSMCAVAHPPITIDWDVYHSFLQPCLPFAIDVPNTGTCNPASLSSSIRSCNDSLATSPPLTSCFSSERQCHRSNATATSVKSSARNATVNTQSSWEGEAGIHYDYLYLRYNLARISVFNSPGSVPWISNIPPGVGESSPSFHRCASVSRTGSVVDLRVGSVMGSVADSRGSMMGGTGVRGSGGAGSGYAMPSGVGSASPGLGMMVRWLKDDGKEGRDRKSRRASRHTRRPEESRDSCLSIGLIDETPMSPVLANTAAFASFAGLSTSDSTKTTGNAPPLLDLSSKPDPLLSTLFASPGSTTTSPCMSEMDVLSPLNTLDASWSPGMVMGGGVIGRVGESEGVEEERGIGDGPSLAGIASRMRLRLEEARVSSPLLPDGSSTPGREGLEEGDRSRDMIPGLG</sequence>
<comment type="caution">
    <text evidence="2">The sequence shown here is derived from an EMBL/GenBank/DDBJ whole genome shotgun (WGS) entry which is preliminary data.</text>
</comment>
<proteinExistence type="predicted"/>
<feature type="compositionally biased region" description="Basic and acidic residues" evidence="1">
    <location>
        <begin position="446"/>
        <end position="456"/>
    </location>
</feature>
<feature type="region of interest" description="Disordered" evidence="1">
    <location>
        <begin position="326"/>
        <end position="346"/>
    </location>
</feature>
<feature type="compositionally biased region" description="Basic residues" evidence="1">
    <location>
        <begin position="279"/>
        <end position="289"/>
    </location>
</feature>
<evidence type="ECO:0000313" key="2">
    <source>
        <dbReference type="EMBL" id="PPQ75859.1"/>
    </source>
</evidence>
<feature type="compositionally biased region" description="Polar residues" evidence="1">
    <location>
        <begin position="326"/>
        <end position="336"/>
    </location>
</feature>
<dbReference type="InParanoid" id="A0A409WBJ5"/>